<accession>A0A0U2X4S5</accession>
<evidence type="ECO:0000256" key="1">
    <source>
        <dbReference type="SAM" id="SignalP"/>
    </source>
</evidence>
<dbReference type="Proteomes" id="UP000065261">
    <property type="component" value="Chromosome II"/>
</dbReference>
<dbReference type="OrthoDB" id="5767052at2"/>
<evidence type="ECO:0000313" key="3">
    <source>
        <dbReference type="Proteomes" id="UP000065261"/>
    </source>
</evidence>
<dbReference type="EMBL" id="CP011035">
    <property type="protein sequence ID" value="ALS35009.1"/>
    <property type="molecule type" value="Genomic_DNA"/>
</dbReference>
<evidence type="ECO:0000313" key="2">
    <source>
        <dbReference type="EMBL" id="ALS35009.1"/>
    </source>
</evidence>
<proteinExistence type="predicted"/>
<gene>
    <name evidence="2" type="ORF">PTRA_b0548</name>
</gene>
<protein>
    <recommendedName>
        <fullName evidence="4">Lipoprotein</fullName>
    </recommendedName>
</protein>
<feature type="chain" id="PRO_5006834012" description="Lipoprotein" evidence="1">
    <location>
        <begin position="31"/>
        <end position="287"/>
    </location>
</feature>
<sequence length="287" mass="33752">MLIKINTKKIIHLMIAVSFVLLASCSTSFAYNNLPWLSSFWVDDYIDLNSSQAKQLKIIIKQTRNWHRQVELPKYKQDLIKLQKTFNSEFNISDLTQQVTVAKLHWSNLLIQVKAPLIELAKTLSTKQQQELVTNIQANLADELKQYQEQTAQQLSEERLQEQLNYYKDWLGKLTKQQTQLITLANEQHINTFVLWQRYKQNRLNALQQAFNYELRNVEQFDQQMSIIITEREYFISEELAAKNQANLMTHVNLLVSLNSTLSDKQRRHVNKHFAELIETVDDLIAD</sequence>
<feature type="signal peptide" evidence="1">
    <location>
        <begin position="1"/>
        <end position="30"/>
    </location>
</feature>
<name>A0A0U2X4S5_9GAMM</name>
<dbReference type="AlphaFoldDB" id="A0A0U2X4S5"/>
<evidence type="ECO:0008006" key="4">
    <source>
        <dbReference type="Google" id="ProtNLM"/>
    </source>
</evidence>
<dbReference type="PATRIC" id="fig|1315283.4.peg.3598"/>
<dbReference type="PROSITE" id="PS51257">
    <property type="entry name" value="PROKAR_LIPOPROTEIN"/>
    <property type="match status" value="1"/>
</dbReference>
<reference evidence="2 3" key="1">
    <citation type="submission" date="2015-03" db="EMBL/GenBank/DDBJ databases">
        <authorList>
            <person name="Murphy D."/>
        </authorList>
    </citation>
    <scope>NUCLEOTIDE SEQUENCE [LARGE SCALE GENOMIC DNA]</scope>
    <source>
        <strain evidence="2 3">KMM 520</strain>
    </source>
</reference>
<dbReference type="RefSeq" id="WP_058374985.1">
    <property type="nucleotide sequence ID" value="NZ_CP011035.1"/>
</dbReference>
<organism evidence="2">
    <name type="scientific">Pseudoalteromonas translucida KMM 520</name>
    <dbReference type="NCBI Taxonomy" id="1315283"/>
    <lineage>
        <taxon>Bacteria</taxon>
        <taxon>Pseudomonadati</taxon>
        <taxon>Pseudomonadota</taxon>
        <taxon>Gammaproteobacteria</taxon>
        <taxon>Alteromonadales</taxon>
        <taxon>Pseudoalteromonadaceae</taxon>
        <taxon>Pseudoalteromonas</taxon>
    </lineage>
</organism>
<dbReference type="KEGG" id="ptn:PTRA_b0548"/>
<dbReference type="Pfam" id="PF19795">
    <property type="entry name" value="DUF6279"/>
    <property type="match status" value="1"/>
</dbReference>
<keyword evidence="1" id="KW-0732">Signal</keyword>